<organism evidence="3 4">
    <name type="scientific">Haemonchus contortus</name>
    <name type="common">Barber pole worm</name>
    <dbReference type="NCBI Taxonomy" id="6289"/>
    <lineage>
        <taxon>Eukaryota</taxon>
        <taxon>Metazoa</taxon>
        <taxon>Ecdysozoa</taxon>
        <taxon>Nematoda</taxon>
        <taxon>Chromadorea</taxon>
        <taxon>Rhabditida</taxon>
        <taxon>Rhabditina</taxon>
        <taxon>Rhabditomorpha</taxon>
        <taxon>Strongyloidea</taxon>
        <taxon>Trichostrongylidae</taxon>
        <taxon>Haemonchus</taxon>
    </lineage>
</organism>
<reference evidence="4" key="1">
    <citation type="submission" date="2020-12" db="UniProtKB">
        <authorList>
            <consortium name="WormBaseParasite"/>
        </authorList>
    </citation>
    <scope>IDENTIFICATION</scope>
    <source>
        <strain evidence="4">MHco3</strain>
    </source>
</reference>
<name>A0A7I5EAN1_HAECO</name>
<proteinExistence type="predicted"/>
<dbReference type="InterPro" id="IPR000719">
    <property type="entry name" value="Prot_kinase_dom"/>
</dbReference>
<sequence>MSSTITEDKSTASKTPEINRKELEALTNVLFLRKNTDKVSSYQKAQKKPVKARDVANFCESHMVGSIEERTGPVKVAWRIMGMRMKRPDGVTTDYDVYRLPFVQEIEGHRIHERMPMDRKEGIFRLCRYDSEADLKVFNHEYCMFKMLARWYPSSTDRVHYPAILGQGTLSELRYLNINSNSYKHSDITEKPAVPRPYFILESFEPSLETLFKSNRMKSLSVNVSVFVTIGCIKALRLLHMKGFAHRNVQPAYFSIRLPCGGLLNRKESELCDLVAITELWCCRKYRANIPRTRTSLSYLGNWKYGSTETLIGKEPTAVDDVISCIYIMTEFVLGQIPWAKENGKEAIVKSKKTVERMVCVEDEKGNTLLNNYSKIFEWLKQQPHMQTLNYESLYEEILRMIPETAGQAGEQSLFGFSNPLLDAYDHGFVEKKAKDRKNKGKEGESSPKRHSAGSSSSKQANPEKKHRKTSQERSTESKH</sequence>
<dbReference type="GO" id="GO:0005524">
    <property type="term" value="F:ATP binding"/>
    <property type="evidence" value="ECO:0007669"/>
    <property type="project" value="InterPro"/>
</dbReference>
<feature type="domain" description="Protein kinase" evidence="2">
    <location>
        <begin position="109"/>
        <end position="422"/>
    </location>
</feature>
<dbReference type="PROSITE" id="PS50011">
    <property type="entry name" value="PROTEIN_KINASE_DOM"/>
    <property type="match status" value="1"/>
</dbReference>
<feature type="region of interest" description="Disordered" evidence="1">
    <location>
        <begin position="432"/>
        <end position="480"/>
    </location>
</feature>
<dbReference type="InterPro" id="IPR050235">
    <property type="entry name" value="CK1_Ser-Thr_kinase"/>
</dbReference>
<evidence type="ECO:0000259" key="2">
    <source>
        <dbReference type="PROSITE" id="PS50011"/>
    </source>
</evidence>
<evidence type="ECO:0000313" key="4">
    <source>
        <dbReference type="WBParaSite" id="HCON_00108830-00001"/>
    </source>
</evidence>
<keyword evidence="3" id="KW-1185">Reference proteome</keyword>
<accession>A0A7I5EAN1</accession>
<dbReference type="SUPFAM" id="SSF56112">
    <property type="entry name" value="Protein kinase-like (PK-like)"/>
    <property type="match status" value="1"/>
</dbReference>
<evidence type="ECO:0000313" key="3">
    <source>
        <dbReference type="Proteomes" id="UP000025227"/>
    </source>
</evidence>
<dbReference type="WBParaSite" id="HCON_00108830-00001">
    <property type="protein sequence ID" value="HCON_00108830-00001"/>
    <property type="gene ID" value="HCON_00108830"/>
</dbReference>
<dbReference type="OMA" id="QPAYFSI"/>
<dbReference type="InterPro" id="IPR011009">
    <property type="entry name" value="Kinase-like_dom_sf"/>
</dbReference>
<dbReference type="GO" id="GO:0004672">
    <property type="term" value="F:protein kinase activity"/>
    <property type="evidence" value="ECO:0007669"/>
    <property type="project" value="InterPro"/>
</dbReference>
<dbReference type="Gene3D" id="1.10.510.10">
    <property type="entry name" value="Transferase(Phosphotransferase) domain 1"/>
    <property type="match status" value="1"/>
</dbReference>
<dbReference type="AlphaFoldDB" id="A0A7I5EAN1"/>
<dbReference type="Proteomes" id="UP000025227">
    <property type="component" value="Unplaced"/>
</dbReference>
<protein>
    <submittedName>
        <fullName evidence="4">Protein kinase domain-containing protein</fullName>
    </submittedName>
</protein>
<evidence type="ECO:0000256" key="1">
    <source>
        <dbReference type="SAM" id="MobiDB-lite"/>
    </source>
</evidence>
<feature type="compositionally biased region" description="Basic and acidic residues" evidence="1">
    <location>
        <begin position="470"/>
        <end position="480"/>
    </location>
</feature>
<dbReference type="PANTHER" id="PTHR11909">
    <property type="entry name" value="CASEIN KINASE-RELATED"/>
    <property type="match status" value="1"/>
</dbReference>
<dbReference type="OrthoDB" id="5773790at2759"/>